<gene>
    <name evidence="1" type="ORF">HUE87_06450</name>
</gene>
<dbReference type="Proteomes" id="UP000593836">
    <property type="component" value="Chromosome"/>
</dbReference>
<name>A0A7S7RPF6_9BACT</name>
<dbReference type="AlphaFoldDB" id="A0A7S7RPF6"/>
<sequence length="70" mass="8098">MLIKLCKNYSKKKKFTKKLVLSFPDAEIMIKSCIGMCRSCKSKPVANVNGEKIKKNSIKKFIKFIKSKQR</sequence>
<accession>A0A7S7RPF6</accession>
<protein>
    <submittedName>
        <fullName evidence="1">DUF1450 domain-containing protein</fullName>
    </submittedName>
</protein>
<reference evidence="1 2" key="1">
    <citation type="submission" date="2020-05" db="EMBL/GenBank/DDBJ databases">
        <title>Sulfurimonas marisnigri, sp. nov., and Sulfurimonas baltica, sp. nov., manganese oxide reducing chemolithoautotrophs of the class Epsilonproteobacteria isolated from the pelagic redoxclines of the Black and Baltic Seas and emended description of the genus Sulfurimonas.</title>
        <authorList>
            <person name="Henkel J.V."/>
            <person name="Laudan C."/>
            <person name="Werner J."/>
            <person name="Neu T."/>
            <person name="Plewe S."/>
            <person name="Sproer C."/>
            <person name="Bunk B."/>
            <person name="Schulz-Vogt H.N."/>
        </authorList>
    </citation>
    <scope>NUCLEOTIDE SEQUENCE [LARGE SCALE GENOMIC DNA]</scope>
    <source>
        <strain evidence="1 2">SoZ1</strain>
    </source>
</reference>
<organism evidence="1 2">
    <name type="scientific">Candidatus Sulfurimonas marisnigri</name>
    <dbReference type="NCBI Taxonomy" id="2740405"/>
    <lineage>
        <taxon>Bacteria</taxon>
        <taxon>Pseudomonadati</taxon>
        <taxon>Campylobacterota</taxon>
        <taxon>Epsilonproteobacteria</taxon>
        <taxon>Campylobacterales</taxon>
        <taxon>Sulfurimonadaceae</taxon>
        <taxon>Sulfurimonas</taxon>
    </lineage>
</organism>
<evidence type="ECO:0000313" key="1">
    <source>
        <dbReference type="EMBL" id="QOY53564.1"/>
    </source>
</evidence>
<dbReference type="EMBL" id="CP054493">
    <property type="protein sequence ID" value="QOY53564.1"/>
    <property type="molecule type" value="Genomic_DNA"/>
</dbReference>
<evidence type="ECO:0000313" key="2">
    <source>
        <dbReference type="Proteomes" id="UP000593836"/>
    </source>
</evidence>
<dbReference type="KEGG" id="smas:HUE87_06450"/>
<proteinExistence type="predicted"/>
<dbReference type="RefSeq" id="WP_194365399.1">
    <property type="nucleotide sequence ID" value="NZ_CP054493.1"/>
</dbReference>
<keyword evidence="2" id="KW-1185">Reference proteome</keyword>